<dbReference type="RefSeq" id="WP_150652066.1">
    <property type="nucleotide sequence ID" value="NZ_CABVHJ010000019.1"/>
</dbReference>
<feature type="chain" id="PRO_5023136225" evidence="1">
    <location>
        <begin position="24"/>
        <end position="78"/>
    </location>
</feature>
<reference evidence="2 3" key="1">
    <citation type="submission" date="2019-09" db="EMBL/GenBank/DDBJ databases">
        <authorList>
            <person name="Chandra G."/>
            <person name="Truman W A."/>
        </authorList>
    </citation>
    <scope>NUCLEOTIDE SEQUENCE [LARGE SCALE GENOMIC DNA]</scope>
    <source>
        <strain evidence="2">PS655</strain>
    </source>
</reference>
<dbReference type="Proteomes" id="UP000327167">
    <property type="component" value="Unassembled WGS sequence"/>
</dbReference>
<dbReference type="EMBL" id="CABVHJ010000019">
    <property type="protein sequence ID" value="VVN28362.1"/>
    <property type="molecule type" value="Genomic_DNA"/>
</dbReference>
<evidence type="ECO:0000256" key="1">
    <source>
        <dbReference type="SAM" id="SignalP"/>
    </source>
</evidence>
<evidence type="ECO:0000313" key="2">
    <source>
        <dbReference type="EMBL" id="VVN28362.1"/>
    </source>
</evidence>
<accession>A0A5E6WH28</accession>
<feature type="signal peptide" evidence="1">
    <location>
        <begin position="1"/>
        <end position="23"/>
    </location>
</feature>
<evidence type="ECO:0000313" key="3">
    <source>
        <dbReference type="Proteomes" id="UP000327167"/>
    </source>
</evidence>
<name>A0A5E6WH28_PSEFL</name>
<keyword evidence="1" id="KW-0732">Signal</keyword>
<protein>
    <submittedName>
        <fullName evidence="2">Uncharacterized protein</fullName>
    </submittedName>
</protein>
<dbReference type="AlphaFoldDB" id="A0A5E6WH28"/>
<sequence length="78" mass="8780" precursor="true">MNITLLLANTAALAILASFHFMSESTTQKSLAQRMPHYLQVQRQPQLAVLTDKDSLAPRAVTTREQAQPLQMIDRLVF</sequence>
<proteinExistence type="predicted"/>
<organism evidence="2 3">
    <name type="scientific">Pseudomonas fluorescens</name>
    <dbReference type="NCBI Taxonomy" id="294"/>
    <lineage>
        <taxon>Bacteria</taxon>
        <taxon>Pseudomonadati</taxon>
        <taxon>Pseudomonadota</taxon>
        <taxon>Gammaproteobacteria</taxon>
        <taxon>Pseudomonadales</taxon>
        <taxon>Pseudomonadaceae</taxon>
        <taxon>Pseudomonas</taxon>
    </lineage>
</organism>
<gene>
    <name evidence="2" type="ORF">PS655_04726</name>
</gene>